<dbReference type="InterPro" id="IPR004675">
    <property type="entry name" value="AhpD_core"/>
</dbReference>
<dbReference type="STRING" id="38302.SAMN04488535_1986"/>
<dbReference type="GO" id="GO:0051920">
    <property type="term" value="F:peroxiredoxin activity"/>
    <property type="evidence" value="ECO:0007669"/>
    <property type="project" value="InterPro"/>
</dbReference>
<evidence type="ECO:0000259" key="1">
    <source>
        <dbReference type="Pfam" id="PF02627"/>
    </source>
</evidence>
<dbReference type="Gene3D" id="1.20.1290.10">
    <property type="entry name" value="AhpD-like"/>
    <property type="match status" value="2"/>
</dbReference>
<dbReference type="RefSeq" id="WP_092151696.1">
    <property type="nucleotide sequence ID" value="NZ_LT629700.1"/>
</dbReference>
<feature type="domain" description="Carboxymuconolactone decarboxylase-like" evidence="1">
    <location>
        <begin position="266"/>
        <end position="350"/>
    </location>
</feature>
<organism evidence="2 3">
    <name type="scientific">Corynebacterium mycetoides</name>
    <dbReference type="NCBI Taxonomy" id="38302"/>
    <lineage>
        <taxon>Bacteria</taxon>
        <taxon>Bacillati</taxon>
        <taxon>Actinomycetota</taxon>
        <taxon>Actinomycetes</taxon>
        <taxon>Mycobacteriales</taxon>
        <taxon>Corynebacteriaceae</taxon>
        <taxon>Corynebacterium</taxon>
    </lineage>
</organism>
<dbReference type="InterPro" id="IPR023982">
    <property type="entry name" value="CHP04029_CMD-like"/>
</dbReference>
<keyword evidence="2" id="KW-0575">Peroxidase</keyword>
<dbReference type="Pfam" id="PF02627">
    <property type="entry name" value="CMD"/>
    <property type="match status" value="1"/>
</dbReference>
<dbReference type="AlphaFoldDB" id="A0A1G9QLF7"/>
<reference evidence="3" key="1">
    <citation type="submission" date="2016-10" db="EMBL/GenBank/DDBJ databases">
        <authorList>
            <person name="Varghese N."/>
            <person name="Submissions S."/>
        </authorList>
    </citation>
    <scope>NUCLEOTIDE SEQUENCE [LARGE SCALE GENOMIC DNA]</scope>
    <source>
        <strain evidence="3">DSM 20632</strain>
    </source>
</reference>
<dbReference type="SUPFAM" id="SSF69118">
    <property type="entry name" value="AhpD-like"/>
    <property type="match status" value="2"/>
</dbReference>
<evidence type="ECO:0000313" key="3">
    <source>
        <dbReference type="Proteomes" id="UP000199350"/>
    </source>
</evidence>
<dbReference type="NCBIfam" id="TIGR04029">
    <property type="entry name" value="CMD_Avi_7170"/>
    <property type="match status" value="1"/>
</dbReference>
<dbReference type="InterPro" id="IPR023923">
    <property type="entry name" value="AhpD_Avi7169"/>
</dbReference>
<dbReference type="NCBIfam" id="TIGR00778">
    <property type="entry name" value="ahpD_dom"/>
    <property type="match status" value="1"/>
</dbReference>
<dbReference type="EMBL" id="LT629700">
    <property type="protein sequence ID" value="SDM11838.1"/>
    <property type="molecule type" value="Genomic_DNA"/>
</dbReference>
<dbReference type="InterPro" id="IPR010195">
    <property type="entry name" value="Uncharacterised_peroxidase-rel"/>
</dbReference>
<keyword evidence="2" id="KW-0560">Oxidoreductase</keyword>
<dbReference type="NCBIfam" id="TIGR01926">
    <property type="entry name" value="peroxid_rel"/>
    <property type="match status" value="1"/>
</dbReference>
<protein>
    <submittedName>
        <fullName evidence="2">CMD domain protein, Avi_7170 family/alkylhydroperoxidase domain protein, Avi_7169 family</fullName>
    </submittedName>
</protein>
<keyword evidence="3" id="KW-1185">Reference proteome</keyword>
<dbReference type="InterPro" id="IPR029032">
    <property type="entry name" value="AhpD-like"/>
</dbReference>
<dbReference type="PANTHER" id="PTHR35446">
    <property type="entry name" value="SI:CH211-175M2.5"/>
    <property type="match status" value="1"/>
</dbReference>
<dbReference type="Proteomes" id="UP000199350">
    <property type="component" value="Chromosome I"/>
</dbReference>
<dbReference type="PANTHER" id="PTHR35446:SF2">
    <property type="entry name" value="CARBOXYMUCONOLACTONE DECARBOXYLASE-LIKE DOMAIN-CONTAINING PROTEIN"/>
    <property type="match status" value="1"/>
</dbReference>
<dbReference type="OrthoDB" id="3667834at2"/>
<proteinExistence type="predicted"/>
<gene>
    <name evidence="2" type="ORF">SAMN04488535_1986</name>
</gene>
<evidence type="ECO:0000313" key="2">
    <source>
        <dbReference type="EMBL" id="SDM11838.1"/>
    </source>
</evidence>
<dbReference type="NCBIfam" id="TIGR04030">
    <property type="entry name" value="perox_Avi_7169"/>
    <property type="match status" value="1"/>
</dbReference>
<name>A0A1G9QLF7_9CORY</name>
<accession>A0A1G9QLF7</accession>
<sequence length="408" mass="43418">MSDLINLLADATPDIAQLRDRRPDATENAQASFRALLEPAEPGDFPQAWRYAVAAFVSGVSGAGRAHEFYRELLAEEGDDGEAEALAAAVDEAVERGVSTGPYASGGFVTFGTSDTDSAGIPARLAAGLDFAHLLTFHPADASPAAIGHLQEVGWSDDAIVSLAQLISFLAFQLRVVHGVAVVGGSAAAPREVQRADGVPDPGWAPGPRTLTPDVVAPETFVAHSLGWKPWLQALPKGEFTDRHRDALIQPQRIDSEYFRLLARDPDALKARTLTDLDIFYNTDGGLGRAERELAATVVSRFNGCTYCASVHQARSKDEGGDAAAIDRLLDEGIAADLGSPAWSAIRDAAVALTSTPTRFGAEHVDALRAAGLDDLAVLDVVNASAFFNWANRLMLTLGEPDVPRRFR</sequence>
<dbReference type="InterPro" id="IPR003779">
    <property type="entry name" value="CMD-like"/>
</dbReference>